<protein>
    <submittedName>
        <fullName evidence="1">SDR family oxidoreductase</fullName>
    </submittedName>
</protein>
<evidence type="ECO:0000313" key="2">
    <source>
        <dbReference type="Proteomes" id="UP000283644"/>
    </source>
</evidence>
<sequence length="263" mass="28078">MTDFAGRRYVVTGAASGIGDTVARKLLAAGAEVHSLDRNEPTAPVTRHIPVDLADVASIDKALVELDGEYDALLNVAGVPGTLPADVVMKVNTFAVRYLTESLLGQLKEGGNVVIVSSTAGFQWEKRLGTIMELLATDTYEEAVDWWEANPQEGNSYNFSKECSTVYTMTMGLALSEMGLRINAVLPGPVETPILADFEESMGKDTLNGLKELLGRHATPDDIAEAILFLASDEARWINGHPMIVDGGVSGSVFTGLVPAPEI</sequence>
<dbReference type="SUPFAM" id="SSF51735">
    <property type="entry name" value="NAD(P)-binding Rossmann-fold domains"/>
    <property type="match status" value="1"/>
</dbReference>
<accession>A0A417XZ91</accession>
<dbReference type="NCBIfam" id="NF009092">
    <property type="entry name" value="PRK12428.1"/>
    <property type="match status" value="1"/>
</dbReference>
<dbReference type="Pfam" id="PF00106">
    <property type="entry name" value="adh_short"/>
    <property type="match status" value="1"/>
</dbReference>
<dbReference type="EMBL" id="QXGH01000022">
    <property type="protein sequence ID" value="RHW25692.1"/>
    <property type="molecule type" value="Genomic_DNA"/>
</dbReference>
<dbReference type="Pfam" id="PF13561">
    <property type="entry name" value="adh_short_C2"/>
    <property type="match status" value="1"/>
</dbReference>
<gene>
    <name evidence="1" type="ORF">D0Z08_18120</name>
</gene>
<dbReference type="PRINTS" id="PR00081">
    <property type="entry name" value="GDHRDH"/>
</dbReference>
<reference evidence="1 2" key="1">
    <citation type="submission" date="2018-09" db="EMBL/GenBank/DDBJ databases">
        <title>Genome sequencing of Nocardioides immobilis CCTCC AB 2017083 for comparison to Nocardioides silvaticus.</title>
        <authorList>
            <person name="Li C."/>
            <person name="Wang G."/>
        </authorList>
    </citation>
    <scope>NUCLEOTIDE SEQUENCE [LARGE SCALE GENOMIC DNA]</scope>
    <source>
        <strain evidence="1 2">CCTCC AB 2017083</strain>
    </source>
</reference>
<dbReference type="AlphaFoldDB" id="A0A417XZ91"/>
<dbReference type="Gene3D" id="3.40.50.720">
    <property type="entry name" value="NAD(P)-binding Rossmann-like Domain"/>
    <property type="match status" value="1"/>
</dbReference>
<comment type="caution">
    <text evidence="1">The sequence shown here is derived from an EMBL/GenBank/DDBJ whole genome shotgun (WGS) entry which is preliminary data.</text>
</comment>
<dbReference type="InterPro" id="IPR002347">
    <property type="entry name" value="SDR_fam"/>
</dbReference>
<dbReference type="Proteomes" id="UP000283644">
    <property type="component" value="Unassembled WGS sequence"/>
</dbReference>
<dbReference type="PANTHER" id="PTHR43975">
    <property type="entry name" value="ZGC:101858"/>
    <property type="match status" value="1"/>
</dbReference>
<dbReference type="PANTHER" id="PTHR43975:SF2">
    <property type="entry name" value="EG:BACR7A4.14 PROTEIN-RELATED"/>
    <property type="match status" value="1"/>
</dbReference>
<name>A0A417XZ91_9ACTN</name>
<keyword evidence="2" id="KW-1185">Reference proteome</keyword>
<proteinExistence type="predicted"/>
<evidence type="ECO:0000313" key="1">
    <source>
        <dbReference type="EMBL" id="RHW25692.1"/>
    </source>
</evidence>
<dbReference type="RefSeq" id="WP_118926659.1">
    <property type="nucleotide sequence ID" value="NZ_QXGH01000022.1"/>
</dbReference>
<dbReference type="InterPro" id="IPR036291">
    <property type="entry name" value="NAD(P)-bd_dom_sf"/>
</dbReference>
<organism evidence="1 2">
    <name type="scientific">Nocardioides immobilis</name>
    <dbReference type="NCBI Taxonomy" id="2049295"/>
    <lineage>
        <taxon>Bacteria</taxon>
        <taxon>Bacillati</taxon>
        <taxon>Actinomycetota</taxon>
        <taxon>Actinomycetes</taxon>
        <taxon>Propionibacteriales</taxon>
        <taxon>Nocardioidaceae</taxon>
        <taxon>Nocardioides</taxon>
    </lineage>
</organism>
<dbReference type="OrthoDB" id="9803333at2"/>